<evidence type="ECO:0000313" key="7">
    <source>
        <dbReference type="EMBL" id="SDZ07153.1"/>
    </source>
</evidence>
<dbReference type="AlphaFoldDB" id="A0A1H3Q1N8"/>
<feature type="transmembrane region" description="Helical" evidence="6">
    <location>
        <begin position="20"/>
        <end position="41"/>
    </location>
</feature>
<feature type="transmembrane region" description="Helical" evidence="6">
    <location>
        <begin position="263"/>
        <end position="282"/>
    </location>
</feature>
<evidence type="ECO:0000256" key="1">
    <source>
        <dbReference type="ARBA" id="ARBA00004651"/>
    </source>
</evidence>
<gene>
    <name evidence="7" type="ORF">SAMN05192546_1089</name>
</gene>
<dbReference type="PANTHER" id="PTHR32196:SF15">
    <property type="entry name" value="SUGAR ABC TRANSPORTER PERMEASE PROTEIN"/>
    <property type="match status" value="1"/>
</dbReference>
<dbReference type="STRING" id="159292.SAMN05192546_1089"/>
<keyword evidence="5 6" id="KW-0472">Membrane</keyword>
<feature type="transmembrane region" description="Helical" evidence="6">
    <location>
        <begin position="345"/>
        <end position="361"/>
    </location>
</feature>
<dbReference type="InterPro" id="IPR001851">
    <property type="entry name" value="ABC_transp_permease"/>
</dbReference>
<dbReference type="OrthoDB" id="5503441at2"/>
<dbReference type="Proteomes" id="UP000199230">
    <property type="component" value="Unassembled WGS sequence"/>
</dbReference>
<keyword evidence="3 6" id="KW-0812">Transmembrane</keyword>
<accession>A0A1H3Q1N8</accession>
<keyword evidence="7" id="KW-0813">Transport</keyword>
<reference evidence="7 8" key="1">
    <citation type="submission" date="2016-10" db="EMBL/GenBank/DDBJ databases">
        <authorList>
            <person name="de Groot N.N."/>
        </authorList>
    </citation>
    <scope>NUCLEOTIDE SEQUENCE [LARGE SCALE GENOMIC DNA]</scope>
    <source>
        <strain evidence="7 8">APO</strain>
    </source>
</reference>
<keyword evidence="4 6" id="KW-1133">Transmembrane helix</keyword>
<evidence type="ECO:0000256" key="6">
    <source>
        <dbReference type="SAM" id="Phobius"/>
    </source>
</evidence>
<proteinExistence type="predicted"/>
<name>A0A1H3Q1N8_9FIRM</name>
<feature type="transmembrane region" description="Helical" evidence="6">
    <location>
        <begin position="195"/>
        <end position="219"/>
    </location>
</feature>
<evidence type="ECO:0000256" key="2">
    <source>
        <dbReference type="ARBA" id="ARBA00022475"/>
    </source>
</evidence>
<dbReference type="GO" id="GO:0005886">
    <property type="term" value="C:plasma membrane"/>
    <property type="evidence" value="ECO:0007669"/>
    <property type="project" value="UniProtKB-SubCell"/>
</dbReference>
<dbReference type="GO" id="GO:0022857">
    <property type="term" value="F:transmembrane transporter activity"/>
    <property type="evidence" value="ECO:0007669"/>
    <property type="project" value="InterPro"/>
</dbReference>
<dbReference type="PANTHER" id="PTHR32196">
    <property type="entry name" value="ABC TRANSPORTER PERMEASE PROTEIN YPHD-RELATED-RELATED"/>
    <property type="match status" value="1"/>
</dbReference>
<organism evidence="7 8">
    <name type="scientific">Tindallia californiensis</name>
    <dbReference type="NCBI Taxonomy" id="159292"/>
    <lineage>
        <taxon>Bacteria</taxon>
        <taxon>Bacillati</taxon>
        <taxon>Bacillota</taxon>
        <taxon>Clostridia</taxon>
        <taxon>Peptostreptococcales</taxon>
        <taxon>Tindalliaceae</taxon>
        <taxon>Tindallia</taxon>
    </lineage>
</organism>
<keyword evidence="8" id="KW-1185">Reference proteome</keyword>
<evidence type="ECO:0000256" key="3">
    <source>
        <dbReference type="ARBA" id="ARBA00022692"/>
    </source>
</evidence>
<dbReference type="EMBL" id="FNPV01000008">
    <property type="protein sequence ID" value="SDZ07153.1"/>
    <property type="molecule type" value="Genomic_DNA"/>
</dbReference>
<evidence type="ECO:0000256" key="5">
    <source>
        <dbReference type="ARBA" id="ARBA00023136"/>
    </source>
</evidence>
<keyword evidence="2" id="KW-1003">Cell membrane</keyword>
<dbReference type="RefSeq" id="WP_093314461.1">
    <property type="nucleotide sequence ID" value="NZ_FNPV01000008.1"/>
</dbReference>
<feature type="transmembrane region" description="Helical" evidence="6">
    <location>
        <begin position="231"/>
        <end position="251"/>
    </location>
</feature>
<comment type="subcellular location">
    <subcellularLocation>
        <location evidence="1">Cell membrane</location>
        <topology evidence="1">Multi-pass membrane protein</topology>
    </subcellularLocation>
</comment>
<evidence type="ECO:0000313" key="8">
    <source>
        <dbReference type="Proteomes" id="UP000199230"/>
    </source>
</evidence>
<protein>
    <submittedName>
        <fullName evidence="7">Simple sugar transport system permease protein</fullName>
    </submittedName>
</protein>
<feature type="transmembrane region" description="Helical" evidence="6">
    <location>
        <begin position="312"/>
        <end position="333"/>
    </location>
</feature>
<dbReference type="Pfam" id="PF02653">
    <property type="entry name" value="BPD_transp_2"/>
    <property type="match status" value="1"/>
</dbReference>
<feature type="transmembrane region" description="Helical" evidence="6">
    <location>
        <begin position="105"/>
        <end position="125"/>
    </location>
</feature>
<sequence length="428" mass="46760">MENQKIVTPPEQSGPQKVKQFIVGNMVTILFVIICWIGFYYSGLTFSFLLDDVITRMVRNSFLVLALLLPVMAGMGLNFAIVLGAMCAQAAVIMVTHWEIPGMKGIFITVLLTTPLAILLGYLTGKLFNRTKGQEMITGLILGFFSNGIYQFIFLLLLGSVIPFENETLVLSSGVGLRTTVDLAGGLRYAIDDVWYLPFTVTAIMAGIAAIGHGIYRYLKGIPGSAQVAGAKKYLLSAAVGALLIGWSFYIRSTVSYINFIKVPVLTVVLIALLCLFTSYFVRTKLGQDFRTVGQDRHIAQVSGIHSDNTRLLAMILSTTLASWGHIIFLQNLGTFSTYGSHEQIGLYSVAALLIGGASVTNAKISHALLGTFLFHTLFIVSPLAGRNLFGDAQLGEYFRVFVAYGVIGLSLVMHAWKKQLQTKKRLS</sequence>
<evidence type="ECO:0000256" key="4">
    <source>
        <dbReference type="ARBA" id="ARBA00022989"/>
    </source>
</evidence>
<feature type="transmembrane region" description="Helical" evidence="6">
    <location>
        <begin position="137"/>
        <end position="162"/>
    </location>
</feature>
<feature type="transmembrane region" description="Helical" evidence="6">
    <location>
        <begin position="368"/>
        <end position="386"/>
    </location>
</feature>
<feature type="transmembrane region" description="Helical" evidence="6">
    <location>
        <begin position="62"/>
        <end position="93"/>
    </location>
</feature>
<keyword evidence="7" id="KW-0762">Sugar transport</keyword>
<feature type="transmembrane region" description="Helical" evidence="6">
    <location>
        <begin position="398"/>
        <end position="417"/>
    </location>
</feature>